<evidence type="ECO:0000313" key="1">
    <source>
        <dbReference type="EMBL" id="KAB8249162.1"/>
    </source>
</evidence>
<reference evidence="1" key="1">
    <citation type="submission" date="2019-04" db="EMBL/GenBank/DDBJ databases">
        <title>Friends and foes A comparative genomics study of 23 Aspergillus species from section Flavi.</title>
        <authorList>
            <consortium name="DOE Joint Genome Institute"/>
            <person name="Kjaerbolling I."/>
            <person name="Vesth T."/>
            <person name="Frisvad J.C."/>
            <person name="Nybo J.L."/>
            <person name="Theobald S."/>
            <person name="Kildgaard S."/>
            <person name="Isbrandt T."/>
            <person name="Kuo A."/>
            <person name="Sato A."/>
            <person name="Lyhne E.K."/>
            <person name="Kogle M.E."/>
            <person name="Wiebenga A."/>
            <person name="Kun R.S."/>
            <person name="Lubbers R.J."/>
            <person name="Makela M.R."/>
            <person name="Barry K."/>
            <person name="Chovatia M."/>
            <person name="Clum A."/>
            <person name="Daum C."/>
            <person name="Haridas S."/>
            <person name="He G."/>
            <person name="LaButti K."/>
            <person name="Lipzen A."/>
            <person name="Mondo S."/>
            <person name="Riley R."/>
            <person name="Salamov A."/>
            <person name="Simmons B.A."/>
            <person name="Magnuson J.K."/>
            <person name="Henrissat B."/>
            <person name="Mortensen U.H."/>
            <person name="Larsen T.O."/>
            <person name="Devries R.P."/>
            <person name="Grigoriev I.V."/>
            <person name="Machida M."/>
            <person name="Baker S.E."/>
            <person name="Andersen M.R."/>
        </authorList>
    </citation>
    <scope>NUCLEOTIDE SEQUENCE [LARGE SCALE GENOMIC DNA]</scope>
    <source>
        <strain evidence="1">CBS 121.62</strain>
    </source>
</reference>
<dbReference type="EMBL" id="ML734574">
    <property type="protein sequence ID" value="KAB8249162.1"/>
    <property type="molecule type" value="Genomic_DNA"/>
</dbReference>
<gene>
    <name evidence="1" type="ORF">BDV35DRAFT_149565</name>
</gene>
<dbReference type="Proteomes" id="UP000325434">
    <property type="component" value="Unassembled WGS sequence"/>
</dbReference>
<protein>
    <submittedName>
        <fullName evidence="1">Uncharacterized protein</fullName>
    </submittedName>
</protein>
<sequence>MRQWSTCVGTPEKFSEHMEYSVCLIEQLLYCLLGFLGRGTTSGILLYLSLPTLAPFFFICPQWLHTHDHRVETIIGHCRSKDFSLLALWECKGIFGEEYYGGSWRIVLCGGAPWWSFRSAE</sequence>
<dbReference type="AlphaFoldDB" id="A0A5N6H3R8"/>
<name>A0A5N6H3R8_ASPFL</name>
<organism evidence="1">
    <name type="scientific">Aspergillus flavus</name>
    <dbReference type="NCBI Taxonomy" id="5059"/>
    <lineage>
        <taxon>Eukaryota</taxon>
        <taxon>Fungi</taxon>
        <taxon>Dikarya</taxon>
        <taxon>Ascomycota</taxon>
        <taxon>Pezizomycotina</taxon>
        <taxon>Eurotiomycetes</taxon>
        <taxon>Eurotiomycetidae</taxon>
        <taxon>Eurotiales</taxon>
        <taxon>Aspergillaceae</taxon>
        <taxon>Aspergillus</taxon>
        <taxon>Aspergillus subgen. Circumdati</taxon>
    </lineage>
</organism>
<proteinExistence type="predicted"/>
<accession>A0A5N6H3R8</accession>